<evidence type="ECO:0000313" key="10">
    <source>
        <dbReference type="EMBL" id="SVC85471.1"/>
    </source>
</evidence>
<dbReference type="Pfam" id="PF02699">
    <property type="entry name" value="YajC"/>
    <property type="match status" value="1"/>
</dbReference>
<dbReference type="GO" id="GO:0015031">
    <property type="term" value="P:protein transport"/>
    <property type="evidence" value="ECO:0007669"/>
    <property type="project" value="UniProtKB-KW"/>
</dbReference>
<keyword evidence="6 9" id="KW-1133">Transmembrane helix</keyword>
<evidence type="ECO:0000256" key="1">
    <source>
        <dbReference type="ARBA" id="ARBA00004162"/>
    </source>
</evidence>
<evidence type="ECO:0000256" key="9">
    <source>
        <dbReference type="SAM" id="Phobius"/>
    </source>
</evidence>
<evidence type="ECO:0000256" key="2">
    <source>
        <dbReference type="ARBA" id="ARBA00022448"/>
    </source>
</evidence>
<evidence type="ECO:0008006" key="11">
    <source>
        <dbReference type="Google" id="ProtNLM"/>
    </source>
</evidence>
<evidence type="ECO:0000256" key="6">
    <source>
        <dbReference type="ARBA" id="ARBA00022989"/>
    </source>
</evidence>
<dbReference type="AlphaFoldDB" id="A0A382QMC5"/>
<reference evidence="10" key="1">
    <citation type="submission" date="2018-05" db="EMBL/GenBank/DDBJ databases">
        <authorList>
            <person name="Lanie J.A."/>
            <person name="Ng W.-L."/>
            <person name="Kazmierczak K.M."/>
            <person name="Andrzejewski T.M."/>
            <person name="Davidsen T.M."/>
            <person name="Wayne K.J."/>
            <person name="Tettelin H."/>
            <person name="Glass J.I."/>
            <person name="Rusch D."/>
            <person name="Podicherti R."/>
            <person name="Tsui H.-C.T."/>
            <person name="Winkler M.E."/>
        </authorList>
    </citation>
    <scope>NUCLEOTIDE SEQUENCE</scope>
</reference>
<keyword evidence="7" id="KW-0811">Translocation</keyword>
<dbReference type="SMART" id="SM01323">
    <property type="entry name" value="YajC"/>
    <property type="match status" value="1"/>
</dbReference>
<organism evidence="10">
    <name type="scientific">marine metagenome</name>
    <dbReference type="NCBI Taxonomy" id="408172"/>
    <lineage>
        <taxon>unclassified sequences</taxon>
        <taxon>metagenomes</taxon>
        <taxon>ecological metagenomes</taxon>
    </lineage>
</organism>
<evidence type="ECO:0000256" key="4">
    <source>
        <dbReference type="ARBA" id="ARBA00022692"/>
    </source>
</evidence>
<dbReference type="PRINTS" id="PR01853">
    <property type="entry name" value="YAJCTRNLCASE"/>
</dbReference>
<keyword evidence="2" id="KW-0813">Transport</keyword>
<protein>
    <recommendedName>
        <fullName evidence="11">Sec translocon accessory complex subunit YajC</fullName>
    </recommendedName>
</protein>
<gene>
    <name evidence="10" type="ORF">METZ01_LOCUS338325</name>
</gene>
<dbReference type="GO" id="GO:0005886">
    <property type="term" value="C:plasma membrane"/>
    <property type="evidence" value="ECO:0007669"/>
    <property type="project" value="UniProtKB-SubCell"/>
</dbReference>
<dbReference type="PANTHER" id="PTHR33909">
    <property type="entry name" value="SEC TRANSLOCON ACCESSORY COMPLEX SUBUNIT YAJC"/>
    <property type="match status" value="1"/>
</dbReference>
<dbReference type="PANTHER" id="PTHR33909:SF1">
    <property type="entry name" value="SEC TRANSLOCON ACCESSORY COMPLEX SUBUNIT YAJC"/>
    <property type="match status" value="1"/>
</dbReference>
<sequence>MNPLDLLIPTAYAQGTAQGPPVWQNLILFGGMFLLFYLLLWRPQSKRAKEHRELVASISKGDEVMTSGGLLGKVTKVTDDYMSMQVADGVELKLQKSSVAAALPKGTINQV</sequence>
<comment type="subcellular location">
    <subcellularLocation>
        <location evidence="1">Cell membrane</location>
        <topology evidence="1">Single-pass membrane protein</topology>
    </subcellularLocation>
</comment>
<evidence type="ECO:0000256" key="7">
    <source>
        <dbReference type="ARBA" id="ARBA00023010"/>
    </source>
</evidence>
<dbReference type="NCBIfam" id="TIGR00739">
    <property type="entry name" value="yajC"/>
    <property type="match status" value="1"/>
</dbReference>
<dbReference type="EMBL" id="UINC01114862">
    <property type="protein sequence ID" value="SVC85471.1"/>
    <property type="molecule type" value="Genomic_DNA"/>
</dbReference>
<keyword evidence="3" id="KW-1003">Cell membrane</keyword>
<feature type="transmembrane region" description="Helical" evidence="9">
    <location>
        <begin position="22"/>
        <end position="41"/>
    </location>
</feature>
<keyword evidence="8 9" id="KW-0472">Membrane</keyword>
<evidence type="ECO:0000256" key="3">
    <source>
        <dbReference type="ARBA" id="ARBA00022475"/>
    </source>
</evidence>
<keyword evidence="5" id="KW-0653">Protein transport</keyword>
<evidence type="ECO:0000256" key="5">
    <source>
        <dbReference type="ARBA" id="ARBA00022927"/>
    </source>
</evidence>
<proteinExistence type="predicted"/>
<name>A0A382QMC5_9ZZZZ</name>
<dbReference type="InterPro" id="IPR003849">
    <property type="entry name" value="Preprotein_translocase_YajC"/>
</dbReference>
<evidence type="ECO:0000256" key="8">
    <source>
        <dbReference type="ARBA" id="ARBA00023136"/>
    </source>
</evidence>
<keyword evidence="4 9" id="KW-0812">Transmembrane</keyword>
<accession>A0A382QMC5</accession>